<protein>
    <submittedName>
        <fullName evidence="1">Uncharacterized protein</fullName>
    </submittedName>
</protein>
<proteinExistence type="predicted"/>
<evidence type="ECO:0000313" key="2">
    <source>
        <dbReference type="Proteomes" id="UP001060085"/>
    </source>
</evidence>
<gene>
    <name evidence="1" type="ORF">M9H77_17721</name>
</gene>
<evidence type="ECO:0000313" key="1">
    <source>
        <dbReference type="EMBL" id="KAI5667868.1"/>
    </source>
</evidence>
<comment type="caution">
    <text evidence="1">The sequence shown here is derived from an EMBL/GenBank/DDBJ whole genome shotgun (WGS) entry which is preliminary data.</text>
</comment>
<sequence>MIAHIIEDLKGKDGEFEAQEKQPKLFTISPTYHVDRSDLLSSCGVAKSSIEIRREVTNSNMSFRSEVFIFMVVPTISIEFIAITIMEIMHIP</sequence>
<accession>A0ACC0B5R9</accession>
<dbReference type="EMBL" id="CM044704">
    <property type="protein sequence ID" value="KAI5667868.1"/>
    <property type="molecule type" value="Genomic_DNA"/>
</dbReference>
<organism evidence="1 2">
    <name type="scientific">Catharanthus roseus</name>
    <name type="common">Madagascar periwinkle</name>
    <name type="synonym">Vinca rosea</name>
    <dbReference type="NCBI Taxonomy" id="4058"/>
    <lineage>
        <taxon>Eukaryota</taxon>
        <taxon>Viridiplantae</taxon>
        <taxon>Streptophyta</taxon>
        <taxon>Embryophyta</taxon>
        <taxon>Tracheophyta</taxon>
        <taxon>Spermatophyta</taxon>
        <taxon>Magnoliopsida</taxon>
        <taxon>eudicotyledons</taxon>
        <taxon>Gunneridae</taxon>
        <taxon>Pentapetalae</taxon>
        <taxon>asterids</taxon>
        <taxon>lamiids</taxon>
        <taxon>Gentianales</taxon>
        <taxon>Apocynaceae</taxon>
        <taxon>Rauvolfioideae</taxon>
        <taxon>Vinceae</taxon>
        <taxon>Catharanthinae</taxon>
        <taxon>Catharanthus</taxon>
    </lineage>
</organism>
<dbReference type="Proteomes" id="UP001060085">
    <property type="component" value="Linkage Group LG04"/>
</dbReference>
<name>A0ACC0B5R9_CATRO</name>
<keyword evidence="2" id="KW-1185">Reference proteome</keyword>
<reference evidence="2" key="1">
    <citation type="journal article" date="2023" name="Nat. Plants">
        <title>Single-cell RNA sequencing provides a high-resolution roadmap for understanding the multicellular compartmentation of specialized metabolism.</title>
        <authorList>
            <person name="Sun S."/>
            <person name="Shen X."/>
            <person name="Li Y."/>
            <person name="Li Y."/>
            <person name="Wang S."/>
            <person name="Li R."/>
            <person name="Zhang H."/>
            <person name="Shen G."/>
            <person name="Guo B."/>
            <person name="Wei J."/>
            <person name="Xu J."/>
            <person name="St-Pierre B."/>
            <person name="Chen S."/>
            <person name="Sun C."/>
        </authorList>
    </citation>
    <scope>NUCLEOTIDE SEQUENCE [LARGE SCALE GENOMIC DNA]</scope>
</reference>